<dbReference type="EMBL" id="QEOB01000042">
    <property type="protein sequence ID" value="PVX61271.1"/>
    <property type="molecule type" value="Genomic_DNA"/>
</dbReference>
<sequence>MFATYAAIGFSIWFILVLFACAFIRGASERREDQQRWEPRRYQ</sequence>
<evidence type="ECO:0000256" key="1">
    <source>
        <dbReference type="SAM" id="Phobius"/>
    </source>
</evidence>
<keyword evidence="1" id="KW-1133">Transmembrane helix</keyword>
<protein>
    <recommendedName>
        <fullName evidence="4">Heme exporter protein D</fullName>
    </recommendedName>
</protein>
<gene>
    <name evidence="2" type="ORF">C7402_14264</name>
</gene>
<keyword evidence="1" id="KW-0812">Transmembrane</keyword>
<evidence type="ECO:0000313" key="2">
    <source>
        <dbReference type="EMBL" id="PVX61271.1"/>
    </source>
</evidence>
<organism evidence="2 3">
    <name type="scientific">Paraburkholderia unamae</name>
    <dbReference type="NCBI Taxonomy" id="219649"/>
    <lineage>
        <taxon>Bacteria</taxon>
        <taxon>Pseudomonadati</taxon>
        <taxon>Pseudomonadota</taxon>
        <taxon>Betaproteobacteria</taxon>
        <taxon>Burkholderiales</taxon>
        <taxon>Burkholderiaceae</taxon>
        <taxon>Paraburkholderia</taxon>
    </lineage>
</organism>
<reference evidence="2 3" key="1">
    <citation type="submission" date="2018-05" db="EMBL/GenBank/DDBJ databases">
        <title>Genomic Encyclopedia of Type Strains, Phase IV (KMG-V): Genome sequencing to study the core and pangenomes of soil and plant-associated prokaryotes.</title>
        <authorList>
            <person name="Whitman W."/>
        </authorList>
    </citation>
    <scope>NUCLEOTIDE SEQUENCE [LARGE SCALE GENOMIC DNA]</scope>
    <source>
        <strain evidence="2 3">SCZa-39</strain>
    </source>
</reference>
<comment type="caution">
    <text evidence="2">The sequence shown here is derived from an EMBL/GenBank/DDBJ whole genome shotgun (WGS) entry which is preliminary data.</text>
</comment>
<evidence type="ECO:0008006" key="4">
    <source>
        <dbReference type="Google" id="ProtNLM"/>
    </source>
</evidence>
<dbReference type="Proteomes" id="UP000245712">
    <property type="component" value="Unassembled WGS sequence"/>
</dbReference>
<proteinExistence type="predicted"/>
<accession>A0ABX5K6W2</accession>
<name>A0ABX5K6W2_9BURK</name>
<keyword evidence="3" id="KW-1185">Reference proteome</keyword>
<dbReference type="RefSeq" id="WP_279635612.1">
    <property type="nucleotide sequence ID" value="NZ_QEOB01000042.1"/>
</dbReference>
<feature type="transmembrane region" description="Helical" evidence="1">
    <location>
        <begin position="6"/>
        <end position="27"/>
    </location>
</feature>
<keyword evidence="1" id="KW-0472">Membrane</keyword>
<evidence type="ECO:0000313" key="3">
    <source>
        <dbReference type="Proteomes" id="UP000245712"/>
    </source>
</evidence>